<evidence type="ECO:0000313" key="1">
    <source>
        <dbReference type="EMBL" id="NDK55047.1"/>
    </source>
</evidence>
<keyword evidence="2" id="KW-1185">Reference proteome</keyword>
<dbReference type="AlphaFoldDB" id="A0A6B2H416"/>
<dbReference type="Proteomes" id="UP000478546">
    <property type="component" value="Unassembled WGS sequence"/>
</dbReference>
<accession>A0A6B2H416</accession>
<dbReference type="EMBL" id="JAAEAA010000004">
    <property type="protein sequence ID" value="NDK55047.1"/>
    <property type="molecule type" value="Genomic_DNA"/>
</dbReference>
<proteinExistence type="predicted"/>
<name>A0A6B2H416_9BACT</name>
<reference evidence="1 2" key="1">
    <citation type="submission" date="2020-01" db="EMBL/GenBank/DDBJ databases">
        <authorList>
            <person name="Kim M.K."/>
        </authorList>
    </citation>
    <scope>NUCLEOTIDE SEQUENCE [LARGE SCALE GENOMIC DNA]</scope>
    <source>
        <strain evidence="1 2">BT213</strain>
    </source>
</reference>
<evidence type="ECO:0000313" key="2">
    <source>
        <dbReference type="Proteomes" id="UP000478546"/>
    </source>
</evidence>
<evidence type="ECO:0008006" key="3">
    <source>
        <dbReference type="Google" id="ProtNLM"/>
    </source>
</evidence>
<dbReference type="RefSeq" id="WP_162345108.1">
    <property type="nucleotide sequence ID" value="NZ_JAAEAA010000004.1"/>
</dbReference>
<dbReference type="PROSITE" id="PS51257">
    <property type="entry name" value="PROKAR_LIPOPROTEIN"/>
    <property type="match status" value="1"/>
</dbReference>
<organism evidence="1 2">
    <name type="scientific">Pontibacter fetidus</name>
    <dbReference type="NCBI Taxonomy" id="2700082"/>
    <lineage>
        <taxon>Bacteria</taxon>
        <taxon>Pseudomonadati</taxon>
        <taxon>Bacteroidota</taxon>
        <taxon>Cytophagia</taxon>
        <taxon>Cytophagales</taxon>
        <taxon>Hymenobacteraceae</taxon>
        <taxon>Pontibacter</taxon>
    </lineage>
</organism>
<gene>
    <name evidence="1" type="ORF">GWO68_03860</name>
</gene>
<sequence>MKKQLWFAVLLIALGCGSKNNSEVEKAPVGEISAEVEKEKPSKSIQNCTSRLDGAIYEFQSDPNYPEEKFTLRFTCSEDTLKGEIIGPAPAGEHGLFYFYANLDSLRTDGKNSLEFQFAQGKLYQGQITLDNYEKLKEEDASGISKGKIYFKGAIAGDSLIFKCTSQYYDCYVDEMVFRLKK</sequence>
<protein>
    <recommendedName>
        <fullName evidence="3">Lipoprotein</fullName>
    </recommendedName>
</protein>
<comment type="caution">
    <text evidence="1">The sequence shown here is derived from an EMBL/GenBank/DDBJ whole genome shotgun (WGS) entry which is preliminary data.</text>
</comment>